<dbReference type="Proteomes" id="UP000186817">
    <property type="component" value="Unassembled WGS sequence"/>
</dbReference>
<dbReference type="OrthoDB" id="444498at2759"/>
<dbReference type="EMBL" id="LSRX01000170">
    <property type="protein sequence ID" value="OLQ06007.1"/>
    <property type="molecule type" value="Genomic_DNA"/>
</dbReference>
<dbReference type="GO" id="GO:0019135">
    <property type="term" value="F:deoxyhypusine monooxygenase activity"/>
    <property type="evidence" value="ECO:0007669"/>
    <property type="project" value="TreeGrafter"/>
</dbReference>
<evidence type="ECO:0000313" key="2">
    <source>
        <dbReference type="Proteomes" id="UP000186817"/>
    </source>
</evidence>
<dbReference type="PANTHER" id="PTHR12697:SF5">
    <property type="entry name" value="DEOXYHYPUSINE HYDROXYLASE"/>
    <property type="match status" value="1"/>
</dbReference>
<name>A0A1Q9EF60_SYMMI</name>
<gene>
    <name evidence="1" type="ORF">AK812_SmicGene10725</name>
</gene>
<organism evidence="1 2">
    <name type="scientific">Symbiodinium microadriaticum</name>
    <name type="common">Dinoflagellate</name>
    <name type="synonym">Zooxanthella microadriatica</name>
    <dbReference type="NCBI Taxonomy" id="2951"/>
    <lineage>
        <taxon>Eukaryota</taxon>
        <taxon>Sar</taxon>
        <taxon>Alveolata</taxon>
        <taxon>Dinophyceae</taxon>
        <taxon>Suessiales</taxon>
        <taxon>Symbiodiniaceae</taxon>
        <taxon>Symbiodinium</taxon>
    </lineage>
</organism>
<dbReference type="Pfam" id="PF13646">
    <property type="entry name" value="HEAT_2"/>
    <property type="match status" value="1"/>
</dbReference>
<dbReference type="PANTHER" id="PTHR12697">
    <property type="entry name" value="PBS LYASE HEAT-LIKE PROTEIN"/>
    <property type="match status" value="1"/>
</dbReference>
<protein>
    <submittedName>
        <fullName evidence="1">Uncharacterized protein</fullName>
    </submittedName>
</protein>
<dbReference type="Gene3D" id="1.25.10.10">
    <property type="entry name" value="Leucine-rich Repeat Variant"/>
    <property type="match status" value="3"/>
</dbReference>
<dbReference type="InterPro" id="IPR011989">
    <property type="entry name" value="ARM-like"/>
</dbReference>
<accession>A0A1Q9EF60</accession>
<dbReference type="AlphaFoldDB" id="A0A1Q9EF60"/>
<reference evidence="1 2" key="1">
    <citation type="submission" date="2016-02" db="EMBL/GenBank/DDBJ databases">
        <title>Genome analysis of coral dinoflagellate symbionts highlights evolutionary adaptations to a symbiotic lifestyle.</title>
        <authorList>
            <person name="Aranda M."/>
            <person name="Li Y."/>
            <person name="Liew Y.J."/>
            <person name="Baumgarten S."/>
            <person name="Simakov O."/>
            <person name="Wilson M."/>
            <person name="Piel J."/>
            <person name="Ashoor H."/>
            <person name="Bougouffa S."/>
            <person name="Bajic V.B."/>
            <person name="Ryu T."/>
            <person name="Ravasi T."/>
            <person name="Bayer T."/>
            <person name="Micklem G."/>
            <person name="Kim H."/>
            <person name="Bhak J."/>
            <person name="Lajeunesse T.C."/>
            <person name="Voolstra C.R."/>
        </authorList>
    </citation>
    <scope>NUCLEOTIDE SEQUENCE [LARGE SCALE GENOMIC DNA]</scope>
    <source>
        <strain evidence="1 2">CCMP2467</strain>
    </source>
</reference>
<dbReference type="InterPro" id="IPR016024">
    <property type="entry name" value="ARM-type_fold"/>
</dbReference>
<dbReference type="SUPFAM" id="SSF48371">
    <property type="entry name" value="ARM repeat"/>
    <property type="match status" value="1"/>
</dbReference>
<proteinExistence type="predicted"/>
<comment type="caution">
    <text evidence="1">The sequence shown here is derived from an EMBL/GenBank/DDBJ whole genome shotgun (WGS) entry which is preliminary data.</text>
</comment>
<sequence>MLVTSNSSEAAAGKQLRCHGLYRDWLMRDFLSGCVAISLLVCYTFTSRHLRFASVQPVPAVVKLLSCRAPCPMALRELRARCFRHTLCWRRASSSSSSHVACLEAVADHPCVDTCPCFARYQPENWPEEGRVLDSVLDKYVARQPRPLRMEEVLAMKDPQETADMLKKEIPAQDDPWALLASQLQQLSRQYAEEYGLMWLASDFCKDRDPLPEILLKKTGFLGGSDPRPERKLELPGDLEARSDSEHQYRKSPMMNTKCHHVASHEATRHITEKDDYDHPQVKRHIVLRYLTLKFSEFVEKPWLRISSGGSGHGSPCSDGRRPELLQNTGLISMGLKDPEFLVRSTACSALQKLPPEALLEQPDLLRACLDDEEAMVRRAACKALWTLDPLQLEPFVDIVAVRLTDADLLVRWTTGKVLERMALPTLQQLAPALARGLDHGDLALRASCADALSRIEDADILSPLAPQLASCLEDLSWKVRFHACKALARCEAAAVSPFGGLLAAHLADPDARARVAACEALAACEEWSVTPAATLLADCFQDEDPQLVVAAFRAFAQIKGAACQGLARCRAALLAAQLGDADVEIRIAVCQAMAKLNPAKISPYVPLLAKRLKDTLLVRWNALRALVECKPGELIPHLDVLTELTGDHNKQVQSLARRAVARCYEPKPRAP</sequence>
<evidence type="ECO:0000313" key="1">
    <source>
        <dbReference type="EMBL" id="OLQ06007.1"/>
    </source>
</evidence>
<keyword evidence="2" id="KW-1185">Reference proteome</keyword>